<accession>A0A3P8EEN6</accession>
<name>A0A3P8EEN6_9TREM</name>
<gene>
    <name evidence="2" type="ORF">SMTD_LOCUS8129</name>
</gene>
<evidence type="ECO:0000313" key="3">
    <source>
        <dbReference type="Proteomes" id="UP000269396"/>
    </source>
</evidence>
<protein>
    <submittedName>
        <fullName evidence="2">Uncharacterized protein</fullName>
    </submittedName>
</protein>
<dbReference type="EMBL" id="UZAL01028707">
    <property type="protein sequence ID" value="VDP43104.1"/>
    <property type="molecule type" value="Genomic_DNA"/>
</dbReference>
<keyword evidence="3" id="KW-1185">Reference proteome</keyword>
<evidence type="ECO:0000313" key="2">
    <source>
        <dbReference type="EMBL" id="VDP43104.1"/>
    </source>
</evidence>
<sequence>MIESNTEFGTGRPNEQDSPLIEPSGFSKRLTESPTPPLVV</sequence>
<reference evidence="2 3" key="1">
    <citation type="submission" date="2018-11" db="EMBL/GenBank/DDBJ databases">
        <authorList>
            <consortium name="Pathogen Informatics"/>
        </authorList>
    </citation>
    <scope>NUCLEOTIDE SEQUENCE [LARGE SCALE GENOMIC DNA]</scope>
    <source>
        <strain>Denwood</strain>
        <strain evidence="3">Zambia</strain>
    </source>
</reference>
<feature type="region of interest" description="Disordered" evidence="1">
    <location>
        <begin position="1"/>
        <end position="40"/>
    </location>
</feature>
<dbReference type="AlphaFoldDB" id="A0A3P8EEN6"/>
<proteinExistence type="predicted"/>
<organism evidence="2 3">
    <name type="scientific">Schistosoma mattheei</name>
    <dbReference type="NCBI Taxonomy" id="31246"/>
    <lineage>
        <taxon>Eukaryota</taxon>
        <taxon>Metazoa</taxon>
        <taxon>Spiralia</taxon>
        <taxon>Lophotrochozoa</taxon>
        <taxon>Platyhelminthes</taxon>
        <taxon>Trematoda</taxon>
        <taxon>Digenea</taxon>
        <taxon>Strigeidida</taxon>
        <taxon>Schistosomatoidea</taxon>
        <taxon>Schistosomatidae</taxon>
        <taxon>Schistosoma</taxon>
    </lineage>
</organism>
<evidence type="ECO:0000256" key="1">
    <source>
        <dbReference type="SAM" id="MobiDB-lite"/>
    </source>
</evidence>
<dbReference type="Proteomes" id="UP000269396">
    <property type="component" value="Unassembled WGS sequence"/>
</dbReference>